<reference evidence="2 3" key="1">
    <citation type="submission" date="2009-04" db="EMBL/GenBank/DDBJ databases">
        <authorList>
            <person name="Sebastian Y."/>
            <person name="Madupu R."/>
            <person name="Durkin A.S."/>
            <person name="Torralba M."/>
            <person name="Methe B."/>
            <person name="Sutton G.G."/>
            <person name="Strausberg R.L."/>
            <person name="Nelson K.E."/>
        </authorList>
    </citation>
    <scope>NUCLEOTIDE SEQUENCE [LARGE SCALE GENOMIC DNA]</scope>
    <source>
        <strain evidence="3">ATCC 35406 / BCRC 14492 / JCM 8526 / NCTC 13058 / HG 370</strain>
    </source>
</reference>
<dbReference type="eggNOG" id="COG3591">
    <property type="taxonomic scope" value="Bacteria"/>
</dbReference>
<gene>
    <name evidence="2" type="ORF">POREN0001_0603</name>
</gene>
<proteinExistence type="predicted"/>
<dbReference type="MEROPS" id="S01.527"/>
<feature type="region of interest" description="Disordered" evidence="1">
    <location>
        <begin position="530"/>
        <end position="549"/>
    </location>
</feature>
<dbReference type="Gene3D" id="2.40.10.10">
    <property type="entry name" value="Trypsin-like serine proteases"/>
    <property type="match status" value="2"/>
</dbReference>
<accession>C3J8T3</accession>
<dbReference type="AlphaFoldDB" id="C3J8T3"/>
<dbReference type="GO" id="GO:0004252">
    <property type="term" value="F:serine-type endopeptidase activity"/>
    <property type="evidence" value="ECO:0007669"/>
    <property type="project" value="InterPro"/>
</dbReference>
<dbReference type="SUPFAM" id="SSF50494">
    <property type="entry name" value="Trypsin-like serine proteases"/>
    <property type="match status" value="1"/>
</dbReference>
<name>C3J8T3_POREA</name>
<evidence type="ECO:0008006" key="4">
    <source>
        <dbReference type="Google" id="ProtNLM"/>
    </source>
</evidence>
<dbReference type="Proteomes" id="UP000004295">
    <property type="component" value="Unassembled WGS sequence"/>
</dbReference>
<dbReference type="InterPro" id="IPR018114">
    <property type="entry name" value="TRYPSIN_HIS"/>
</dbReference>
<dbReference type="PANTHER" id="PTHR36234:SF5">
    <property type="entry name" value="LYSYL ENDOPEPTIDASE"/>
    <property type="match status" value="1"/>
</dbReference>
<sequence>MAPVLVVASSTLFATAQISYGGTPASFNHSASSSVLRSTAAPKVIKVLPNFNPDDVKSTNGWDVNRLHVKPLTIGKTIDTNIDFARDAERITLDNGTTMYRLTIDIKNAKASLLYYDDFFIPKNGGELYIYTPNRQRVLGKYTHETHPTHGAFATEMLPGATVVLEYYPYINSQEMPSILISSVGHIFSTREAGLRDPGEDSAHDDCAFNVNAAEGAEWQDQKAGVVQIMMVHGGRISVCSGNLLNNTNEDFKPYILSAAHCESTTKNKTSSASDLAQWIFTFHYEKPNSSNGAIAIVRNQAKSMVGCDIKAFLPIDGQSDGLLLELKQEVPESYRVYYNGWDRSDVLPNSGVGMHHPAGDAKKISVYNGGVVSKTWDNRYNGEGSKGADNAHLFFHFTKGETEGGSSGSSLWNENKLVVGTLTGGAGRCTTGTNYYGKLSYHWDKFSEKMSTFLDPKTNGTATSLQGAWRKNKDGVELRPLPHVTGLKIEKDGENLKVSWDPVPTTHLAPGWKVKYNIQRNGKVLEDKRTEATSFSEPAKDAENSSKDEKGFCQTITYAVQARYEYGTGNDLTTLNPSKPERYAETDWIEQSIFVGERSKWVPVIGKSKENSGGMRISWNQPYNFQEVTLFGAPKSDATYKPTSTRIKVAFQGYPVPREITLFSKFPSDALRSDGKSVYVHGLRLMPATAGGSYKAFLQTSKSSNDIVTKSFDVPSSWKSGDWVTVMFDKPVQINNEKVLFAGVSVPNVIGAKLLSYYEYSSDAYRDYSDGSFAFDLKEGELFYMSPSQASTLYAESPAGYYAIGLLLSTNNKKSSSEDNLSVFATNKSLAPFPVVKEFIVKRNGQEIARVNTREYLDKNGKESDKYDIEVAYEEGVYTGNQEIPYEKEAPGVYPTKIGNDALLHLTNSSSVTAVSIYTVDGVLLKKVEHPSASISVEDLAAGNTYIVVLDGNAGRSVHRIFR</sequence>
<feature type="compositionally biased region" description="Basic and acidic residues" evidence="1">
    <location>
        <begin position="539"/>
        <end position="549"/>
    </location>
</feature>
<organism evidence="2 3">
    <name type="scientific">Porphyromonas endodontalis (strain ATCC 35406 / DSM 24491 / JCM 8526 / CCUG 16442 / BCRC 14492 / NCTC 13058 / HG 370)</name>
    <name type="common">Bacteroides endodontalis</name>
    <dbReference type="NCBI Taxonomy" id="553175"/>
    <lineage>
        <taxon>Bacteria</taxon>
        <taxon>Pseudomonadati</taxon>
        <taxon>Bacteroidota</taxon>
        <taxon>Bacteroidia</taxon>
        <taxon>Bacteroidales</taxon>
        <taxon>Porphyromonadaceae</taxon>
        <taxon>Porphyromonas</taxon>
    </lineage>
</organism>
<comment type="caution">
    <text evidence="2">The sequence shown here is derived from an EMBL/GenBank/DDBJ whole genome shotgun (WGS) entry which is preliminary data.</text>
</comment>
<dbReference type="InterPro" id="IPR043504">
    <property type="entry name" value="Peptidase_S1_PA_chymotrypsin"/>
</dbReference>
<dbReference type="InterPro" id="IPR009003">
    <property type="entry name" value="Peptidase_S1_PA"/>
</dbReference>
<evidence type="ECO:0000256" key="1">
    <source>
        <dbReference type="SAM" id="MobiDB-lite"/>
    </source>
</evidence>
<dbReference type="EMBL" id="ACNN01000007">
    <property type="protein sequence ID" value="EEN83385.1"/>
    <property type="molecule type" value="Genomic_DNA"/>
</dbReference>
<dbReference type="PANTHER" id="PTHR36234">
    <property type="entry name" value="LYSYL ENDOPEPTIDASE"/>
    <property type="match status" value="1"/>
</dbReference>
<keyword evidence="3" id="KW-1185">Reference proteome</keyword>
<dbReference type="GO" id="GO:0006508">
    <property type="term" value="P:proteolysis"/>
    <property type="evidence" value="ECO:0007669"/>
    <property type="project" value="InterPro"/>
</dbReference>
<evidence type="ECO:0000313" key="3">
    <source>
        <dbReference type="Proteomes" id="UP000004295"/>
    </source>
</evidence>
<protein>
    <recommendedName>
        <fullName evidence="4">Peptidase S1 domain-containing protein</fullName>
    </recommendedName>
</protein>
<evidence type="ECO:0000313" key="2">
    <source>
        <dbReference type="EMBL" id="EEN83385.1"/>
    </source>
</evidence>
<dbReference type="PROSITE" id="PS00134">
    <property type="entry name" value="TRYPSIN_HIS"/>
    <property type="match status" value="1"/>
</dbReference>
<dbReference type="STRING" id="553175.POREN0001_0603"/>